<dbReference type="EMBL" id="JAKUCV010000408">
    <property type="protein sequence ID" value="KAJ4850203.1"/>
    <property type="molecule type" value="Genomic_DNA"/>
</dbReference>
<organism evidence="4 5">
    <name type="scientific">Turnera subulata</name>
    <dbReference type="NCBI Taxonomy" id="218843"/>
    <lineage>
        <taxon>Eukaryota</taxon>
        <taxon>Viridiplantae</taxon>
        <taxon>Streptophyta</taxon>
        <taxon>Embryophyta</taxon>
        <taxon>Tracheophyta</taxon>
        <taxon>Spermatophyta</taxon>
        <taxon>Magnoliopsida</taxon>
        <taxon>eudicotyledons</taxon>
        <taxon>Gunneridae</taxon>
        <taxon>Pentapetalae</taxon>
        <taxon>rosids</taxon>
        <taxon>fabids</taxon>
        <taxon>Malpighiales</taxon>
        <taxon>Passifloraceae</taxon>
        <taxon>Turnera</taxon>
    </lineage>
</organism>
<evidence type="ECO:0000256" key="1">
    <source>
        <dbReference type="PROSITE-ProRule" id="PRU00047"/>
    </source>
</evidence>
<gene>
    <name evidence="4" type="ORF">Tsubulata_020317</name>
</gene>
<keyword evidence="1" id="KW-0862">Zinc</keyword>
<dbReference type="Proteomes" id="UP001141552">
    <property type="component" value="Unassembled WGS sequence"/>
</dbReference>
<dbReference type="PANTHER" id="PTHR31286:SF99">
    <property type="entry name" value="DUF4283 DOMAIN-CONTAINING PROTEIN"/>
    <property type="match status" value="1"/>
</dbReference>
<sequence>MVASNAVSTLPTPPPSFKSKLVAGTSTQAVPVDDFVEQADEIAAFHTPEGPVIKLSDRSRHMLHKRWQNTVIVKLWDRSIGFKSLCSKLPNLWKLKEGVIVVDLEHNFYLVRFSNRQDYMHALTDGPWNVFGHYLTVEPWIPQFNPAQHRITTVMVWVQIPDLSCEYYDRRLLHTICYMIGRLVRIDHNIEEAIRGQYARVALELDLTNPLQSQVFVDNRWFHISYENIPQICFSCGIAGHLMASCPAKGSGPEAATTTRDELHSTQHGPSLASSRGLQRYR</sequence>
<evidence type="ECO:0000313" key="5">
    <source>
        <dbReference type="Proteomes" id="UP001141552"/>
    </source>
</evidence>
<reference evidence="4" key="2">
    <citation type="journal article" date="2023" name="Plants (Basel)">
        <title>Annotation of the Turnera subulata (Passifloraceae) Draft Genome Reveals the S-Locus Evolved after the Divergence of Turneroideae from Passifloroideae in a Stepwise Manner.</title>
        <authorList>
            <person name="Henning P.M."/>
            <person name="Roalson E.H."/>
            <person name="Mir W."/>
            <person name="McCubbin A.G."/>
            <person name="Shore J.S."/>
        </authorList>
    </citation>
    <scope>NUCLEOTIDE SEQUENCE</scope>
    <source>
        <strain evidence="4">F60SS</strain>
    </source>
</reference>
<dbReference type="PANTHER" id="PTHR31286">
    <property type="entry name" value="GLYCINE-RICH CELL WALL STRUCTURAL PROTEIN 1.8-LIKE"/>
    <property type="match status" value="1"/>
</dbReference>
<protein>
    <recommendedName>
        <fullName evidence="3">CCHC-type domain-containing protein</fullName>
    </recommendedName>
</protein>
<feature type="compositionally biased region" description="Polar residues" evidence="2">
    <location>
        <begin position="266"/>
        <end position="282"/>
    </location>
</feature>
<evidence type="ECO:0000256" key="2">
    <source>
        <dbReference type="SAM" id="MobiDB-lite"/>
    </source>
</evidence>
<dbReference type="OrthoDB" id="1096772at2759"/>
<feature type="region of interest" description="Disordered" evidence="2">
    <location>
        <begin position="250"/>
        <end position="282"/>
    </location>
</feature>
<evidence type="ECO:0000259" key="3">
    <source>
        <dbReference type="PROSITE" id="PS50158"/>
    </source>
</evidence>
<feature type="domain" description="CCHC-type" evidence="3">
    <location>
        <begin position="233"/>
        <end position="247"/>
    </location>
</feature>
<accession>A0A9Q0GH88</accession>
<keyword evidence="1" id="KW-0863">Zinc-finger</keyword>
<keyword evidence="1" id="KW-0479">Metal-binding</keyword>
<name>A0A9Q0GH88_9ROSI</name>
<reference evidence="4" key="1">
    <citation type="submission" date="2022-02" db="EMBL/GenBank/DDBJ databases">
        <authorList>
            <person name="Henning P.M."/>
            <person name="McCubbin A.G."/>
            <person name="Shore J.S."/>
        </authorList>
    </citation>
    <scope>NUCLEOTIDE SEQUENCE</scope>
    <source>
        <strain evidence="4">F60SS</strain>
        <tissue evidence="4">Leaves</tissue>
    </source>
</reference>
<dbReference type="InterPro" id="IPR040256">
    <property type="entry name" value="At4g02000-like"/>
</dbReference>
<dbReference type="Pfam" id="PF14111">
    <property type="entry name" value="DUF4283"/>
    <property type="match status" value="1"/>
</dbReference>
<comment type="caution">
    <text evidence="4">The sequence shown here is derived from an EMBL/GenBank/DDBJ whole genome shotgun (WGS) entry which is preliminary data.</text>
</comment>
<dbReference type="GO" id="GO:0003676">
    <property type="term" value="F:nucleic acid binding"/>
    <property type="evidence" value="ECO:0007669"/>
    <property type="project" value="InterPro"/>
</dbReference>
<evidence type="ECO:0000313" key="4">
    <source>
        <dbReference type="EMBL" id="KAJ4850203.1"/>
    </source>
</evidence>
<proteinExistence type="predicted"/>
<dbReference type="InterPro" id="IPR025558">
    <property type="entry name" value="DUF4283"/>
</dbReference>
<dbReference type="GO" id="GO:0008270">
    <property type="term" value="F:zinc ion binding"/>
    <property type="evidence" value="ECO:0007669"/>
    <property type="project" value="UniProtKB-KW"/>
</dbReference>
<dbReference type="InterPro" id="IPR001878">
    <property type="entry name" value="Znf_CCHC"/>
</dbReference>
<dbReference type="AlphaFoldDB" id="A0A9Q0GH88"/>
<dbReference type="PROSITE" id="PS50158">
    <property type="entry name" value="ZF_CCHC"/>
    <property type="match status" value="1"/>
</dbReference>
<keyword evidence="5" id="KW-1185">Reference proteome</keyword>